<keyword evidence="2" id="KW-1185">Reference proteome</keyword>
<dbReference type="AlphaFoldDB" id="A0A543AGQ8"/>
<name>A0A543AGQ8_9MICC</name>
<dbReference type="EMBL" id="VFOU01000003">
    <property type="protein sequence ID" value="TQL71696.1"/>
    <property type="molecule type" value="Genomic_DNA"/>
</dbReference>
<proteinExistence type="predicted"/>
<reference evidence="1 2" key="1">
    <citation type="submission" date="2019-06" db="EMBL/GenBank/DDBJ databases">
        <title>Sequencing the genomes of 1000 actinobacteria strains.</title>
        <authorList>
            <person name="Klenk H.-P."/>
        </authorList>
    </citation>
    <scope>NUCLEOTIDE SEQUENCE [LARGE SCALE GENOMIC DNA]</scope>
    <source>
        <strain evidence="1 2">DSM 24083</strain>
    </source>
</reference>
<accession>A0A543AGQ8</accession>
<evidence type="ECO:0000313" key="2">
    <source>
        <dbReference type="Proteomes" id="UP000319746"/>
    </source>
</evidence>
<comment type="caution">
    <text evidence="1">The sequence shown here is derived from an EMBL/GenBank/DDBJ whole genome shotgun (WGS) entry which is preliminary data.</text>
</comment>
<protein>
    <submittedName>
        <fullName evidence="1">Uncharacterized protein</fullName>
    </submittedName>
</protein>
<sequence>MDQPPSGSRVIRLINTPYDLTGRDIVCYPNLLLGFKIEVPRLFLTPRTVYSAITVDLVKGQAARSNMFPESDEIEISDDALVPRLISNDAAIEVAQNLVFRWLRHKYKIYKEPGIEVVKQQETYKAFFYTQDAKNQTLLVDSVKGIELNQ</sequence>
<evidence type="ECO:0000313" key="1">
    <source>
        <dbReference type="EMBL" id="TQL71696.1"/>
    </source>
</evidence>
<organism evidence="1 2">
    <name type="scientific">Enteractinococcus coprophilus</name>
    <dbReference type="NCBI Taxonomy" id="1027633"/>
    <lineage>
        <taxon>Bacteria</taxon>
        <taxon>Bacillati</taxon>
        <taxon>Actinomycetota</taxon>
        <taxon>Actinomycetes</taxon>
        <taxon>Micrococcales</taxon>
        <taxon>Micrococcaceae</taxon>
    </lineage>
</organism>
<dbReference type="Proteomes" id="UP000319746">
    <property type="component" value="Unassembled WGS sequence"/>
</dbReference>
<gene>
    <name evidence="1" type="ORF">FB556_2191</name>
</gene>
<dbReference type="RefSeq" id="WP_211344032.1">
    <property type="nucleotide sequence ID" value="NZ_BAABAN010000001.1"/>
</dbReference>